<feature type="compositionally biased region" description="Polar residues" evidence="1">
    <location>
        <begin position="611"/>
        <end position="622"/>
    </location>
</feature>
<dbReference type="OrthoDB" id="3252869at2759"/>
<feature type="region of interest" description="Disordered" evidence="1">
    <location>
        <begin position="33"/>
        <end position="197"/>
    </location>
</feature>
<feature type="compositionally biased region" description="Low complexity" evidence="1">
    <location>
        <begin position="435"/>
        <end position="449"/>
    </location>
</feature>
<feature type="region of interest" description="Disordered" evidence="1">
    <location>
        <begin position="968"/>
        <end position="1191"/>
    </location>
</feature>
<feature type="compositionally biased region" description="Polar residues" evidence="1">
    <location>
        <begin position="316"/>
        <end position="334"/>
    </location>
</feature>
<evidence type="ECO:0000256" key="1">
    <source>
        <dbReference type="SAM" id="MobiDB-lite"/>
    </source>
</evidence>
<feature type="compositionally biased region" description="Polar residues" evidence="1">
    <location>
        <begin position="364"/>
        <end position="377"/>
    </location>
</feature>
<feature type="compositionally biased region" description="Low complexity" evidence="1">
    <location>
        <begin position="841"/>
        <end position="865"/>
    </location>
</feature>
<proteinExistence type="predicted"/>
<sequence>MMIEALTGITKSASATRDGVVDEDTLDLGYYETAGARGSNVPSTPSSSTTAYPRSSVTGSEASPSSMRSPKRNSSNLFGSGRFRDQSYIRNARDRAISQTSSSGSLSSSTPRGRYTSLDGSAASMTREHSSSTLASVRDEDAAEAGSGKDSGSGKDTEKTPVARPLHLSPSSPAPTSSLETVSESSLMTTLTSMTPARQKRMSLALDSALQALTAGVEMPPDDEDIVLAPRSARSPQPPVSSPRAGNGQASHRPPQLQRDLFVAASAQQQPHASEPIAPNSATSDEFDSASTFMLRDDDPFAPHKRDGIKAGGSGSLPSPTFQQRTPVSPTSMSPPRATSPRVPGYIPGMQRPTSPRDVERSDSTTPRATAPPTHSQFRPYREAGRGPISPPQLPATILSKTALPRSDSPAPGLHQYSHSKSSSFGALADWARFGQESPGPEQQQPISILKQTASSPGRPLSPPTNRTPTPGREGNNMPAWYANAAYYQQHISRGTTPDYGSPSHSRHGSVLSDETDPYGPVRGRGPSASNHSHSRTKSGGSMRSLTSPALPDSPLLDGGGAFREYGSIAGAWDPDARMSSIDIGVPAAVHAAGVGRPVTPKSPPFLARSPSLTRSPSQTRGVGSDSEYIAGRQYSSTPPPAPTPGLGRPRTPSRAMHSASSSASSSFNNVNSTSTNPLVLAPFNASAASVASAGSSYHSEQGDDMEEKLYALLHPGTKKRKWDDFAGEIVGVAKIAIQLDDREGTTEHPAEDILTNMTGLTKEDIVMIQRKLLDAALQTKSTVDAPASRPPSLRRRRGSIGQTMGGPQSPSSRTTSPGPLSPHVSPKNSVSPFNSFNSTPSLNPSITASSSSSSAPSLSPLSPLGTIAPSSPPYSSANLTGSDTEREKTPAPRQIDRSTRTNALLTSMMESIDRPVKNFAPPVAASAPPAAAAAAPAPAPVTAPALALAPAPAPAVAATELPQPLNYARPLSPQSPRAMSPIPAASISMQEPRRDRSPEPMRPHHDPSDSQSSDLSSIMRNKALADAIFGTTDDEQPVSAAQAVSSSDSSPQTSVTPEEEVDHRDPSPVYEQQRGYSSPSPVPIPQRYASPPPGSRRYGSPSPVPHDYSPSPDFQGYSPSPNKQGYNSSSPLPPDDAQLEQDVRRKVELATAALKQSPSHASLRDRSNSVRRKKINPNKISVPHLMSSSTSLDAVPLIPASRSQIALNSPNEPRSAGSKLTQRIKKLGGWRSKPSTPNTDEPPPFGHGQSPNSPSPSTPSALHPTVQTVRINPSNISNLSGPASASAADISHYRFPPSSPGYSPQSPPASAGPAFKSFMSKFAKPFGASSTDLTAPQRVDRERLVPQSPGFGSGRVPTSPTTPTAFSSMGRSDTARNGVDTRYGGIPTSPLAGDTFPRGRPSIDDAASARKSPELAIKQILDGAAQAGLDSSQMEELTALLNRSLSTSSRATATPAMQSPVLTRNNSIARPVSPPAPERKATMRSTRSPGPTPVTCREGRGHSECRRAKNHLSHIR</sequence>
<feature type="compositionally biased region" description="Basic and acidic residues" evidence="1">
    <location>
        <begin position="1498"/>
        <end position="1508"/>
    </location>
</feature>
<organism evidence="2 3">
    <name type="scientific">Exidia glandulosa HHB12029</name>
    <dbReference type="NCBI Taxonomy" id="1314781"/>
    <lineage>
        <taxon>Eukaryota</taxon>
        <taxon>Fungi</taxon>
        <taxon>Dikarya</taxon>
        <taxon>Basidiomycota</taxon>
        <taxon>Agaricomycotina</taxon>
        <taxon>Agaricomycetes</taxon>
        <taxon>Auriculariales</taxon>
        <taxon>Exidiaceae</taxon>
        <taxon>Exidia</taxon>
    </lineage>
</organism>
<evidence type="ECO:0000313" key="3">
    <source>
        <dbReference type="Proteomes" id="UP000077266"/>
    </source>
</evidence>
<dbReference type="EMBL" id="KV426199">
    <property type="protein sequence ID" value="KZV85122.1"/>
    <property type="molecule type" value="Genomic_DNA"/>
</dbReference>
<dbReference type="InParanoid" id="A0A165DQH6"/>
<feature type="compositionally biased region" description="Polar residues" evidence="1">
    <location>
        <begin position="1118"/>
        <end position="1131"/>
    </location>
</feature>
<feature type="compositionally biased region" description="Low complexity" evidence="1">
    <location>
        <begin position="39"/>
        <end position="56"/>
    </location>
</feature>
<feature type="compositionally biased region" description="Polar residues" evidence="1">
    <location>
        <begin position="874"/>
        <end position="883"/>
    </location>
</feature>
<feature type="region of interest" description="Disordered" evidence="1">
    <location>
        <begin position="595"/>
        <end position="672"/>
    </location>
</feature>
<protein>
    <submittedName>
        <fullName evidence="2">Uncharacterized protein</fullName>
    </submittedName>
</protein>
<feature type="compositionally biased region" description="Low complexity" evidence="1">
    <location>
        <begin position="98"/>
        <end position="109"/>
    </location>
</feature>
<name>A0A165DQH6_EXIGL</name>
<feature type="compositionally biased region" description="Basic and acidic residues" evidence="1">
    <location>
        <begin position="82"/>
        <end position="96"/>
    </location>
</feature>
<feature type="compositionally biased region" description="Polar residues" evidence="1">
    <location>
        <begin position="57"/>
        <end position="78"/>
    </location>
</feature>
<feature type="region of interest" description="Disordered" evidence="1">
    <location>
        <begin position="780"/>
        <end position="902"/>
    </location>
</feature>
<feature type="compositionally biased region" description="Low complexity" evidence="1">
    <location>
        <begin position="1358"/>
        <end position="1369"/>
    </location>
</feature>
<feature type="compositionally biased region" description="Polar residues" evidence="1">
    <location>
        <begin position="280"/>
        <end position="292"/>
    </location>
</feature>
<feature type="region of interest" description="Disordered" evidence="1">
    <location>
        <begin position="493"/>
        <end position="556"/>
    </location>
</feature>
<feature type="compositionally biased region" description="Low complexity" evidence="1">
    <location>
        <begin position="165"/>
        <end position="195"/>
    </location>
</feature>
<feature type="compositionally biased region" description="Low complexity" evidence="1">
    <location>
        <begin position="1301"/>
        <end position="1314"/>
    </location>
</feature>
<keyword evidence="3" id="KW-1185">Reference proteome</keyword>
<feature type="compositionally biased region" description="Basic and acidic residues" evidence="1">
    <location>
        <begin position="295"/>
        <end position="309"/>
    </location>
</feature>
<feature type="region of interest" description="Disordered" evidence="1">
    <location>
        <begin position="1206"/>
        <end position="1264"/>
    </location>
</feature>
<feature type="compositionally biased region" description="Pro residues" evidence="1">
    <location>
        <begin position="1081"/>
        <end position="1095"/>
    </location>
</feature>
<feature type="compositionally biased region" description="Low complexity" evidence="1">
    <location>
        <begin position="645"/>
        <end position="672"/>
    </location>
</feature>
<gene>
    <name evidence="2" type="ORF">EXIGLDRAFT_264850</name>
</gene>
<feature type="compositionally biased region" description="Low complexity" evidence="1">
    <location>
        <begin position="1038"/>
        <end position="1057"/>
    </location>
</feature>
<feature type="region of interest" description="Disordered" evidence="1">
    <location>
        <begin position="1291"/>
        <end position="1314"/>
    </location>
</feature>
<feature type="compositionally biased region" description="Polar residues" evidence="1">
    <location>
        <begin position="801"/>
        <end position="819"/>
    </location>
</feature>
<reference evidence="2 3" key="1">
    <citation type="journal article" date="2016" name="Mol. Biol. Evol.">
        <title>Comparative Genomics of Early-Diverging Mushroom-Forming Fungi Provides Insights into the Origins of Lignocellulose Decay Capabilities.</title>
        <authorList>
            <person name="Nagy L.G."/>
            <person name="Riley R."/>
            <person name="Tritt A."/>
            <person name="Adam C."/>
            <person name="Daum C."/>
            <person name="Floudas D."/>
            <person name="Sun H."/>
            <person name="Yadav J.S."/>
            <person name="Pangilinan J."/>
            <person name="Larsson K.H."/>
            <person name="Matsuura K."/>
            <person name="Barry K."/>
            <person name="Labutti K."/>
            <person name="Kuo R."/>
            <person name="Ohm R.A."/>
            <person name="Bhattacharya S.S."/>
            <person name="Shirouzu T."/>
            <person name="Yoshinaga Y."/>
            <person name="Martin F.M."/>
            <person name="Grigoriev I.V."/>
            <person name="Hibbett D.S."/>
        </authorList>
    </citation>
    <scope>NUCLEOTIDE SEQUENCE [LARGE SCALE GENOMIC DNA]</scope>
    <source>
        <strain evidence="2 3">HHB12029</strain>
    </source>
</reference>
<feature type="compositionally biased region" description="Polar residues" evidence="1">
    <location>
        <begin position="528"/>
        <end position="548"/>
    </location>
</feature>
<feature type="region of interest" description="Disordered" evidence="1">
    <location>
        <begin position="215"/>
        <end position="478"/>
    </location>
</feature>
<dbReference type="Proteomes" id="UP000077266">
    <property type="component" value="Unassembled WGS sequence"/>
</dbReference>
<evidence type="ECO:0000313" key="2">
    <source>
        <dbReference type="EMBL" id="KZV85122.1"/>
    </source>
</evidence>
<accession>A0A165DQH6</accession>
<feature type="region of interest" description="Disordered" evidence="1">
    <location>
        <begin position="1451"/>
        <end position="1517"/>
    </location>
</feature>
<feature type="compositionally biased region" description="Polar residues" evidence="1">
    <location>
        <begin position="827"/>
        <end position="840"/>
    </location>
</feature>
<feature type="region of interest" description="Disordered" evidence="1">
    <location>
        <begin position="1347"/>
        <end position="1399"/>
    </location>
</feature>
<feature type="compositionally biased region" description="Basic and acidic residues" evidence="1">
    <location>
        <begin position="152"/>
        <end position="161"/>
    </location>
</feature>
<feature type="compositionally biased region" description="Basic and acidic residues" evidence="1">
    <location>
        <begin position="992"/>
        <end position="1009"/>
    </location>
</feature>
<feature type="compositionally biased region" description="Basic and acidic residues" evidence="1">
    <location>
        <begin position="884"/>
        <end position="900"/>
    </location>
</feature>
<dbReference type="STRING" id="1314781.A0A165DQH6"/>